<dbReference type="InterPro" id="IPR056955">
    <property type="entry name" value="ORC-CDC6-like"/>
</dbReference>
<dbReference type="Pfam" id="PF24389">
    <property type="entry name" value="ORC-CDC6-like"/>
    <property type="match status" value="1"/>
</dbReference>
<organism evidence="1 2">
    <name type="scientific">Candidatus Desulfatibia vada</name>
    <dbReference type="NCBI Taxonomy" id="2841696"/>
    <lineage>
        <taxon>Bacteria</taxon>
        <taxon>Pseudomonadati</taxon>
        <taxon>Thermodesulfobacteriota</taxon>
        <taxon>Desulfobacteria</taxon>
        <taxon>Desulfobacterales</taxon>
        <taxon>Desulfobacterales incertae sedis</taxon>
        <taxon>Candidatus Desulfatibia</taxon>
    </lineage>
</organism>
<gene>
    <name evidence="1" type="ORF">H8D96_11525</name>
</gene>
<dbReference type="EMBL" id="JACNIG010000230">
    <property type="protein sequence ID" value="MBC8432537.1"/>
    <property type="molecule type" value="Genomic_DNA"/>
</dbReference>
<sequence length="670" mass="78106">MESNISKIIEVITMPLRTNPFHQIYFTELIKPDEFTKLFSPFLISDTLSLFQPGNILLEGIQGSGKSMLLALLKPEIRIAYKKAGKEFPVPAEFSRFLSGGINLIRCGAIDFGQRMLSGESIIDQQRLVSYFGDFVNYWIIDDIFESLACLSTRLEGYFAKEFNIQYGEDILDSFSKDLASQECWFGYFERVDSFRTLKQRIKDRIQLYRRFLEGHIDSVTPDIDQSTTVPGEPISQTARALWRCGILPEDMPAYVRIDQCEEMVRLEAKAREHELHFQFRTVVNKMLGNRDPNISYRLGGRKYAFRQIDDMRMHGTTGPIEDFRNYKTINLDEIMRRRENTGTWLFPKFAEDVFQKRLEWAGYDIQDSQNDLISSVLDGKQLTVREKINLYIGTNRRKAVEIEKNWSDEVKECLMKTADKDVLSAKLGEAWVRQQVERENPALPSKDDLPWELKRKRWWRKERTFLASLQIAAKRAQKLIWARKKDVIDLSGGNILVFLSMAQHIWAGWLRTQPRDSNWNENSLPCIENPYIQSEGIEEASDRWYDKIKEEPEGDSRRRFASFLGLLFRNGLRSDKKMSYPGHNGISLALEDLESDPEVYEKLQDACAYGVMLDMKHTPKTKTRGESRKWYLHPIFAPHFQIPAMHTKEPMYVNTKRVRSWLIKAKVLS</sequence>
<evidence type="ECO:0000313" key="1">
    <source>
        <dbReference type="EMBL" id="MBC8432537.1"/>
    </source>
</evidence>
<dbReference type="Proteomes" id="UP000605201">
    <property type="component" value="Unassembled WGS sequence"/>
</dbReference>
<name>A0A8J6P549_9BACT</name>
<protein>
    <submittedName>
        <fullName evidence="1">Uncharacterized protein</fullName>
    </submittedName>
</protein>
<evidence type="ECO:0000313" key="2">
    <source>
        <dbReference type="Proteomes" id="UP000605201"/>
    </source>
</evidence>
<proteinExistence type="predicted"/>
<accession>A0A8J6P549</accession>
<reference evidence="1 2" key="1">
    <citation type="submission" date="2020-08" db="EMBL/GenBank/DDBJ databases">
        <title>Bridging the membrane lipid divide: bacteria of the FCB group superphylum have the potential to synthesize archaeal ether lipids.</title>
        <authorList>
            <person name="Villanueva L."/>
            <person name="Von Meijenfeldt F.A.B."/>
            <person name="Westbye A.B."/>
            <person name="Yadav S."/>
            <person name="Hopmans E.C."/>
            <person name="Dutilh B.E."/>
            <person name="Sinninghe Damste J.S."/>
        </authorList>
    </citation>
    <scope>NUCLEOTIDE SEQUENCE [LARGE SCALE GENOMIC DNA]</scope>
    <source>
        <strain evidence="1">NIOZ-UU17</strain>
    </source>
</reference>
<dbReference type="AlphaFoldDB" id="A0A8J6P549"/>
<comment type="caution">
    <text evidence="1">The sequence shown here is derived from an EMBL/GenBank/DDBJ whole genome shotgun (WGS) entry which is preliminary data.</text>
</comment>